<evidence type="ECO:0000313" key="1">
    <source>
        <dbReference type="EMBL" id="CAE0371663.1"/>
    </source>
</evidence>
<sequence>MKLLKPLSIIGSLAVYTMAAAYLPPKVRMLYNRLPQSINPKTVSVASKTDRSIGAENYEKVMGVSFEALSCILSTPILIPWGFTRYFKDGLTRSLSMDFAKLNEKKLARFRLLRSPSDDDIMLIEDILKQKDKVLDTTNLLLDSWENVSRGKDLFLKTMGGFDIGRAYNRWIDIRISDYAPLSSQTYFPERQEYIKRDRKTLSSILKDDLNRICSKGRTMNGSLYYPIRGDGQINKRTGKALPPLKKDLIEFLLRNDLDELNEIAYILLKEYSRKYEKSEHPGWGREIEPSVIIPAPAQLRCVGYFEEISDLPTLKIVSTILEADETSLAKQHLFRYIDWWRKNPELIHELVDAQNRNIFNESMVSLPPMAVLRRLRHLADIRLLEQRYGKEKTFDWLDSLEDEGNLKVLRSPFDVYTCGKRLNNCASSYIDKIEAQQIIFVALIVNYKYIALGSWNCKRKCWDQIKENRNSACSNSTNKIFQNYAKQLSAWSPKKNLMKT</sequence>
<reference evidence="1" key="1">
    <citation type="submission" date="2021-01" db="EMBL/GenBank/DDBJ databases">
        <authorList>
            <person name="Corre E."/>
            <person name="Pelletier E."/>
            <person name="Niang G."/>
            <person name="Scheremetjew M."/>
            <person name="Finn R."/>
            <person name="Kale V."/>
            <person name="Holt S."/>
            <person name="Cochrane G."/>
            <person name="Meng A."/>
            <person name="Brown T."/>
            <person name="Cohen L."/>
        </authorList>
    </citation>
    <scope>NUCLEOTIDE SEQUENCE</scope>
    <source>
        <strain evidence="1">CCMP1510</strain>
    </source>
</reference>
<protein>
    <submittedName>
        <fullName evidence="1">Uncharacterized protein</fullName>
    </submittedName>
</protein>
<dbReference type="AlphaFoldDB" id="A0A7S3K480"/>
<proteinExistence type="predicted"/>
<accession>A0A7S3K480</accession>
<gene>
    <name evidence="1" type="ORF">ALAG00032_LOCUS12445</name>
</gene>
<organism evidence="1">
    <name type="scientific">Aureoumbra lagunensis</name>
    <dbReference type="NCBI Taxonomy" id="44058"/>
    <lineage>
        <taxon>Eukaryota</taxon>
        <taxon>Sar</taxon>
        <taxon>Stramenopiles</taxon>
        <taxon>Ochrophyta</taxon>
        <taxon>Pelagophyceae</taxon>
        <taxon>Pelagomonadales</taxon>
        <taxon>Aureoumbra</taxon>
    </lineage>
</organism>
<dbReference type="EMBL" id="HBIJ01018939">
    <property type="protein sequence ID" value="CAE0371663.1"/>
    <property type="molecule type" value="Transcribed_RNA"/>
</dbReference>
<name>A0A7S3K480_9STRA</name>